<evidence type="ECO:0000313" key="4">
    <source>
        <dbReference type="Ensembl" id="ENSPMRP00000022016.1"/>
    </source>
</evidence>
<reference evidence="4 5" key="1">
    <citation type="journal article" date="2019" name="Proc. Natl. Acad. Sci. U.S.A.">
        <title>Regulatory changes in pterin and carotenoid genes underlie balanced color polymorphisms in the wall lizard.</title>
        <authorList>
            <person name="Andrade P."/>
            <person name="Pinho C."/>
            <person name="Perez I de Lanuza G."/>
            <person name="Afonso S."/>
            <person name="Brejcha J."/>
            <person name="Rubin C.J."/>
            <person name="Wallerman O."/>
            <person name="Pereira P."/>
            <person name="Sabatino S.J."/>
            <person name="Bellati A."/>
            <person name="Pellitteri-Rosa D."/>
            <person name="Bosakova Z."/>
            <person name="Bunikis I."/>
            <person name="Carretero M.A."/>
            <person name="Feiner N."/>
            <person name="Marsik P."/>
            <person name="Pauperio F."/>
            <person name="Salvi D."/>
            <person name="Soler L."/>
            <person name="While G.M."/>
            <person name="Uller T."/>
            <person name="Font E."/>
            <person name="Andersson L."/>
            <person name="Carneiro M."/>
        </authorList>
    </citation>
    <scope>NUCLEOTIDE SEQUENCE</scope>
</reference>
<dbReference type="GeneID" id="114606032"/>
<feature type="region of interest" description="Disordered" evidence="1">
    <location>
        <begin position="1980"/>
        <end position="2060"/>
    </location>
</feature>
<feature type="region of interest" description="Disordered" evidence="1">
    <location>
        <begin position="2095"/>
        <end position="2121"/>
    </location>
</feature>
<organism evidence="4 5">
    <name type="scientific">Podarcis muralis</name>
    <name type="common">Wall lizard</name>
    <name type="synonym">Lacerta muralis</name>
    <dbReference type="NCBI Taxonomy" id="64176"/>
    <lineage>
        <taxon>Eukaryota</taxon>
        <taxon>Metazoa</taxon>
        <taxon>Chordata</taxon>
        <taxon>Craniata</taxon>
        <taxon>Vertebrata</taxon>
        <taxon>Euteleostomi</taxon>
        <taxon>Lepidosauria</taxon>
        <taxon>Squamata</taxon>
        <taxon>Bifurcata</taxon>
        <taxon>Unidentata</taxon>
        <taxon>Episquamata</taxon>
        <taxon>Laterata</taxon>
        <taxon>Lacertibaenia</taxon>
        <taxon>Lacertidae</taxon>
        <taxon>Podarcis</taxon>
    </lineage>
</organism>
<dbReference type="RefSeq" id="XP_028603625.1">
    <property type="nucleotide sequence ID" value="XM_028747792.1"/>
</dbReference>
<feature type="compositionally biased region" description="Low complexity" evidence="1">
    <location>
        <begin position="548"/>
        <end position="560"/>
    </location>
</feature>
<feature type="region of interest" description="Disordered" evidence="1">
    <location>
        <begin position="1656"/>
        <end position="1691"/>
    </location>
</feature>
<dbReference type="PANTHER" id="PTHR16207:SF10">
    <property type="entry name" value="PROTEIN TASOR 2"/>
    <property type="match status" value="1"/>
</dbReference>
<feature type="compositionally biased region" description="Basic and acidic residues" evidence="1">
    <location>
        <begin position="1097"/>
        <end position="1107"/>
    </location>
</feature>
<dbReference type="Ensembl" id="ENSPMRT00000023385.1">
    <property type="protein sequence ID" value="ENSPMRP00000022016.1"/>
    <property type="gene ID" value="ENSPMRG00000014319.1"/>
</dbReference>
<feature type="compositionally biased region" description="Polar residues" evidence="1">
    <location>
        <begin position="1136"/>
        <end position="1148"/>
    </location>
</feature>
<feature type="compositionally biased region" description="Polar residues" evidence="1">
    <location>
        <begin position="1668"/>
        <end position="1678"/>
    </location>
</feature>
<dbReference type="GO" id="GO:0045814">
    <property type="term" value="P:negative regulation of gene expression, epigenetic"/>
    <property type="evidence" value="ECO:0007669"/>
    <property type="project" value="InterPro"/>
</dbReference>
<dbReference type="Pfam" id="PF23314">
    <property type="entry name" value="TASOR_alpha-beta"/>
    <property type="match status" value="1"/>
</dbReference>
<feature type="region of interest" description="Disordered" evidence="1">
    <location>
        <begin position="1432"/>
        <end position="1458"/>
    </location>
</feature>
<feature type="compositionally biased region" description="Basic and acidic residues" evidence="1">
    <location>
        <begin position="857"/>
        <end position="869"/>
    </location>
</feature>
<dbReference type="Pfam" id="PF24630">
    <property type="entry name" value="PIN_TASOR"/>
    <property type="match status" value="1"/>
</dbReference>
<dbReference type="InterPro" id="IPR056242">
    <property type="entry name" value="PIN_TASOR"/>
</dbReference>
<keyword evidence="5" id="KW-1185">Reference proteome</keyword>
<evidence type="ECO:0000313" key="5">
    <source>
        <dbReference type="Proteomes" id="UP000472272"/>
    </source>
</evidence>
<feature type="compositionally biased region" description="Polar residues" evidence="1">
    <location>
        <begin position="870"/>
        <end position="887"/>
    </location>
</feature>
<feature type="compositionally biased region" description="Basic and acidic residues" evidence="1">
    <location>
        <begin position="462"/>
        <end position="477"/>
    </location>
</feature>
<proteinExistence type="predicted"/>
<feature type="region of interest" description="Disordered" evidence="1">
    <location>
        <begin position="439"/>
        <end position="530"/>
    </location>
</feature>
<dbReference type="OMA" id="VPCYIQI"/>
<evidence type="ECO:0000259" key="3">
    <source>
        <dbReference type="Pfam" id="PF24630"/>
    </source>
</evidence>
<feature type="compositionally biased region" description="Polar residues" evidence="1">
    <location>
        <begin position="993"/>
        <end position="1003"/>
    </location>
</feature>
<gene>
    <name evidence="4" type="primary">TASOR2</name>
</gene>
<feature type="compositionally biased region" description="Basic and acidic residues" evidence="1">
    <location>
        <begin position="340"/>
        <end position="358"/>
    </location>
</feature>
<evidence type="ECO:0000256" key="1">
    <source>
        <dbReference type="SAM" id="MobiDB-lite"/>
    </source>
</evidence>
<dbReference type="PANTHER" id="PTHR16207">
    <property type="entry name" value="SET DOMAIN-CONTAINING PROTEIN"/>
    <property type="match status" value="1"/>
</dbReference>
<feature type="region of interest" description="Disordered" evidence="1">
    <location>
        <begin position="1488"/>
        <end position="1546"/>
    </location>
</feature>
<feature type="compositionally biased region" description="Polar residues" evidence="1">
    <location>
        <begin position="398"/>
        <end position="417"/>
    </location>
</feature>
<reference evidence="4" key="3">
    <citation type="submission" date="2025-09" db="UniProtKB">
        <authorList>
            <consortium name="Ensembl"/>
        </authorList>
    </citation>
    <scope>IDENTIFICATION</scope>
</reference>
<feature type="region of interest" description="Disordered" evidence="1">
    <location>
        <begin position="329"/>
        <end position="420"/>
    </location>
</feature>
<protein>
    <submittedName>
        <fullName evidence="4">Transcription activation suppressor family member 2</fullName>
    </submittedName>
</protein>
<feature type="compositionally biased region" description="Basic and acidic residues" evidence="1">
    <location>
        <begin position="1254"/>
        <end position="1265"/>
    </location>
</feature>
<dbReference type="CTD" id="54906"/>
<feature type="region of interest" description="Disordered" evidence="1">
    <location>
        <begin position="1215"/>
        <end position="1388"/>
    </location>
</feature>
<feature type="compositionally biased region" description="Polar residues" evidence="1">
    <location>
        <begin position="618"/>
        <end position="629"/>
    </location>
</feature>
<feature type="compositionally biased region" description="Basic and acidic residues" evidence="1">
    <location>
        <begin position="949"/>
        <end position="966"/>
    </location>
</feature>
<feature type="compositionally biased region" description="Polar residues" evidence="1">
    <location>
        <begin position="1347"/>
        <end position="1358"/>
    </location>
</feature>
<feature type="region of interest" description="Disordered" evidence="1">
    <location>
        <begin position="289"/>
        <end position="316"/>
    </location>
</feature>
<accession>A0A670JCE5</accession>
<feature type="compositionally biased region" description="Polar residues" evidence="1">
    <location>
        <begin position="1365"/>
        <end position="1385"/>
    </location>
</feature>
<feature type="compositionally biased region" description="Acidic residues" evidence="1">
    <location>
        <begin position="898"/>
        <end position="907"/>
    </location>
</feature>
<feature type="compositionally biased region" description="Polar residues" evidence="1">
    <location>
        <begin position="478"/>
        <end position="490"/>
    </location>
</feature>
<dbReference type="Proteomes" id="UP000472272">
    <property type="component" value="Chromosome 10"/>
</dbReference>
<feature type="region of interest" description="Disordered" evidence="1">
    <location>
        <begin position="666"/>
        <end position="686"/>
    </location>
</feature>
<feature type="compositionally biased region" description="Polar residues" evidence="1">
    <location>
        <begin position="1494"/>
        <end position="1507"/>
    </location>
</feature>
<feature type="compositionally biased region" description="Polar residues" evidence="1">
    <location>
        <begin position="302"/>
        <end position="313"/>
    </location>
</feature>
<feature type="compositionally biased region" description="Basic and acidic residues" evidence="1">
    <location>
        <begin position="577"/>
        <end position="587"/>
    </location>
</feature>
<sequence length="2400" mass="264264">MSPSNHKSSAERKTKALYCSWKGQLFIQQQRLCDIVLRSPFSGSIPAELPARLEIRYVVGISELRKKLPEAVFGENNYTNHEVCHQGILFRLYEVEMLNQNEQKVNQLTESLKEKDLALVKYLNDRAILILLSSSAIVKEKDSGPGESTCLQALFLISSPRPKCLTAKDLKCEHGANKRYSQVALVLPGLHHALVEAAKHPVDSGDPLSTLVKLHLQEFAKLDKKNLRPSTCSLDSPPLSSFDVFSKKPELESLSEKCPQSSLFRLQFYLSHPQNYALEMSTATAFLHGRTRSSRSSGGSSNLQEADTSSGLNLDSLACHEPIGTVETARTLRPGQPAPHSKEADVEPSEMGERTLEQHKRKSSRLLVANARKKLSPPKEVSSKEDKGKQKKARKDNSNLSLPASKNSESPGGSNEPTLKLKILQNPLRRKRGAEVLSAEFVQQTPCDSAVKAAPSSESLGVEEKKSRVSKQKKDSTAENVSSEKMSTRNQMKRKSSHQREDEIPPASDENDPSRERSLDQDACPSPKVLNCDSHALNLLADLALSSNSPLLSNSSGASLPPSPSRERRRLHKGKHSDKSSDHEYHRVTKKLKTASFSGKTGPESDLSPEQSGEGRESPSSSHENNPAGSSKRRAAKPSLATPPRETGYLSDSSIHSLISSEHSYASPVSESCKKGAPGTKNGVKNARLGPLVGKVMPFRHQQRICHPHKQLRGYIPFTRSAVMAARLKEDFSKSHKVTFCDKTVKVTFQWEADYPPNLDSKYTNNILERTVIRAVHGPWDTRLLDDSDEMMRILHMWVALFYNKPFRSPTIRNVVEYRNPSKFVSLRSIVDAFEVIDDDCEGSYSLEKCPADSLSDDNRTPREADERAVSSSEKPLSCNELSSTNCIDEAPIVIPDDPSDLPEEEESHVAASKPKEKVNPSDKVAVEKPDEELPPDPALSAESQSRNLTDEHTEGRSRPQERGTDVEATASVDLAEVSQSDAASKDAEVLENSASKQPSANTMAGGVSAEKISELKASSPSAEEKEDSPQSGGAVLLRPAEIGWLEADSDCGEVNKPCREGRGSQDLPVDEEDIEGESTGWESIELALSDSNDTDSEPRDMDLDQENKEEEGCAIEDREAARASTSPVTFPPSPATVSEHQAESPGTQEDFVLSTPNSASLRPADAVKGFCLSEEDREDNLFDSLPLRTSPVNQIIPAEVAQSPGTEDAVELAKHLMSPNQMDVAESTRRSQEDNKTNLEDSASAQAAGLKDMATRGESVESRDSVVLANSPKFPNPVGSDDTSFGSTEEKGMNLADSVSPEESPVHQTSPDDVTELPTAQEDSVKSTKHHISLNQMDLIEDISQEEGNLTDPSPLQTCGPCQVHSSPSVQGESTGKQENSALSAPNLAPEKEIDLVAASCVSLEEDGIHMADVVKLQVSPVYQVISDEEEDLPGNQEHSAENSTLTKQTRSAEDSCIPEEKKALHLVGVAPLQVNELRCNIATQEEGKARQTTEQLGNSQGQSWHLDNKELDTSTDNQKCGVNSEDIEVSPVPRESASDDDKLSQAVVTVPEDIRSFLYELIDTVSGMTAVSKETAFAKENPALNWISSVTLECVTPPESDEESYATDKLAHYDPKWAMTGDSLAQPSNKRDSHMAVQRYGWYHSALQGSISSGQVDAAERKSHQETGAATDTLESSCCPELEDTGTRSPERQFPLIQAAALCGVDPGQVSSEASMFEDQLRKAGREMLPFVPSVRPTECLSEESGSSAHKDTHDLYENPVENLEDPEEAPAGERPVPFVGATGVNINWENKCASADGVPALCGDVHHRGQPEILSTRSAASPDAMEMSCASDLSCENELHKGEGWMYLENKVTVPDVEAETIQYDWPSSFREGDRSVLPSPEESGPLKDYLNFTITKKHQEKNRSFQSSKRRSPFFGEQEWKNFSDRAWRVLNDPIQSTLDMECLRFHDKLKHTLKKPQPPTSGEGTPERLLQVTAETLPSRKVPEAPELSVPPRSRSPLLITILNRGPRHGAPHSTPRSRHSDPFEPPPPFASAQESVSNAARTKGQGQGPAAPFHLNKLTYNNKLKDSRGDISVIMDEFAELSRLMTQGDRQASFAAREPNPTSEDALEKRGPSLPQRTTSYEHLFTELCSTLHFKLKTVAQEACKKPYAFYLVETGDSPFFGRLKNLLKKGSHVEMKPLHFCKTSHPEGDRLMVIIRNEDIYRHIYKIPSLLRLKRFPSVTFVGVDNPEDIFDNTHQELFHSGGFVVSDDKVLEAMTMGELKDAVKTLEKLNCSHGRWSWLLHYKETKRLREDARKDPAAHAKEMLLKSCQGSNITEVLHYHQCDSKSSPRSEHLNCLLNLQVQHISRRFAVFLTEKPSASREAMENKGILVLDVNTFVATAENLAAPFRSGCW</sequence>
<dbReference type="InterPro" id="IPR056243">
    <property type="entry name" value="TASOR_ab_dom"/>
</dbReference>
<dbReference type="InterPro" id="IPR046432">
    <property type="entry name" value="TASOR"/>
</dbReference>
<reference evidence="4" key="2">
    <citation type="submission" date="2025-08" db="UniProtKB">
        <authorList>
            <consortium name="Ensembl"/>
        </authorList>
    </citation>
    <scope>IDENTIFICATION</scope>
</reference>
<dbReference type="GO" id="GO:0005654">
    <property type="term" value="C:nucleoplasm"/>
    <property type="evidence" value="ECO:0007669"/>
    <property type="project" value="TreeGrafter"/>
</dbReference>
<feature type="domain" description="TASOR alpha/beta" evidence="2">
    <location>
        <begin position="2151"/>
        <end position="2246"/>
    </location>
</feature>
<feature type="region of interest" description="Disordered" evidence="1">
    <location>
        <begin position="548"/>
        <end position="651"/>
    </location>
</feature>
<dbReference type="GeneTree" id="ENSGT00530000063735"/>
<feature type="compositionally biased region" description="Basic residues" evidence="1">
    <location>
        <begin position="567"/>
        <end position="576"/>
    </location>
</feature>
<feature type="compositionally biased region" description="Basic and acidic residues" evidence="1">
    <location>
        <begin position="914"/>
        <end position="929"/>
    </location>
</feature>
<feature type="compositionally biased region" description="Basic and acidic residues" evidence="1">
    <location>
        <begin position="1227"/>
        <end position="1240"/>
    </location>
</feature>
<name>A0A670JCE5_PODMU</name>
<feature type="region of interest" description="Disordered" evidence="1">
    <location>
        <begin position="849"/>
        <end position="1161"/>
    </location>
</feature>
<feature type="domain" description="TASOR PIN" evidence="3">
    <location>
        <begin position="2250"/>
        <end position="2389"/>
    </location>
</feature>
<evidence type="ECO:0000259" key="2">
    <source>
        <dbReference type="Pfam" id="PF23314"/>
    </source>
</evidence>